<dbReference type="Proteomes" id="UP000634206">
    <property type="component" value="Unassembled WGS sequence"/>
</dbReference>
<dbReference type="SUPFAM" id="SSF56801">
    <property type="entry name" value="Acetyl-CoA synthetase-like"/>
    <property type="match status" value="1"/>
</dbReference>
<evidence type="ECO:0000313" key="2">
    <source>
        <dbReference type="EMBL" id="MBK1853854.1"/>
    </source>
</evidence>
<reference evidence="2" key="1">
    <citation type="submission" date="2021-01" db="EMBL/GenBank/DDBJ databases">
        <title>Modified the classification status of verrucomicrobia.</title>
        <authorList>
            <person name="Feng X."/>
        </authorList>
    </citation>
    <scope>NUCLEOTIDE SEQUENCE</scope>
    <source>
        <strain evidence="2">5K15</strain>
    </source>
</reference>
<dbReference type="Pfam" id="PF04443">
    <property type="entry name" value="LuxE"/>
    <property type="match status" value="1"/>
</dbReference>
<evidence type="ECO:0000313" key="3">
    <source>
        <dbReference type="Proteomes" id="UP000634206"/>
    </source>
</evidence>
<dbReference type="EMBL" id="JAENIG010000001">
    <property type="protein sequence ID" value="MBK1853854.1"/>
    <property type="molecule type" value="Genomic_DNA"/>
</dbReference>
<dbReference type="InterPro" id="IPR007534">
    <property type="entry name" value="LuxE"/>
</dbReference>
<protein>
    <recommendedName>
        <fullName evidence="1">Acyl-protein synthetase LuxE domain-containing protein</fullName>
    </recommendedName>
</protein>
<gene>
    <name evidence="2" type="ORF">JIN83_02690</name>
</gene>
<name>A0AAE2SBG4_9BACT</name>
<dbReference type="GO" id="GO:0047474">
    <property type="term" value="F:long-chain fatty acid--protein ligase activity"/>
    <property type="evidence" value="ECO:0007669"/>
    <property type="project" value="InterPro"/>
</dbReference>
<dbReference type="GO" id="GO:0008218">
    <property type="term" value="P:bioluminescence"/>
    <property type="evidence" value="ECO:0007669"/>
    <property type="project" value="InterPro"/>
</dbReference>
<sequence length="350" mass="38667">MTFTPQPKDLEFKIQSLMRAQVSDELDFSSVASEVFAYQFRHNLPYQRYCEALEVSPDNVSHWKQIPAITTDAFKSQAHPLVCFPTNAASHKFLTSGTTQDVRGQHFFPTITLYESSIIAAWKTLDLPEPANVIILTPKPENAPHSSLSHMMGVLEQHYEGASVLWAIDDHGQIDIDLIESAVAQQSPIAILGTALAFLHLCENHRLPLPAGSFAMETGGYKGTGRQMEKEDLYALFQRQLGLPPESIINEYSMTELSSQFYTRGLGEPHHGPSWTRTQVIDPRTGHEAAPGEPGYLAIYDLANLHSVMAIQTQDIAVATHQGSFQLLGRDPSALPRGCSRAADHAMQSS</sequence>
<proteinExistence type="predicted"/>
<organism evidence="2 3">
    <name type="scientific">Oceaniferula flava</name>
    <dbReference type="NCBI Taxonomy" id="2800421"/>
    <lineage>
        <taxon>Bacteria</taxon>
        <taxon>Pseudomonadati</taxon>
        <taxon>Verrucomicrobiota</taxon>
        <taxon>Verrucomicrobiia</taxon>
        <taxon>Verrucomicrobiales</taxon>
        <taxon>Verrucomicrobiaceae</taxon>
        <taxon>Oceaniferula</taxon>
    </lineage>
</organism>
<evidence type="ECO:0000259" key="1">
    <source>
        <dbReference type="Pfam" id="PF04443"/>
    </source>
</evidence>
<feature type="domain" description="Acyl-protein synthetase LuxE" evidence="1">
    <location>
        <begin position="35"/>
        <end position="342"/>
    </location>
</feature>
<dbReference type="AlphaFoldDB" id="A0AAE2SBG4"/>
<dbReference type="InterPro" id="IPR042099">
    <property type="entry name" value="ANL_N_sf"/>
</dbReference>
<dbReference type="Gene3D" id="3.40.50.12780">
    <property type="entry name" value="N-terminal domain of ligase-like"/>
    <property type="match status" value="1"/>
</dbReference>
<keyword evidence="3" id="KW-1185">Reference proteome</keyword>
<accession>A0AAE2SBG4</accession>
<dbReference type="RefSeq" id="WP_309488457.1">
    <property type="nucleotide sequence ID" value="NZ_JAENIG010000001.1"/>
</dbReference>
<comment type="caution">
    <text evidence="2">The sequence shown here is derived from an EMBL/GenBank/DDBJ whole genome shotgun (WGS) entry which is preliminary data.</text>
</comment>